<evidence type="ECO:0000313" key="6">
    <source>
        <dbReference type="Proteomes" id="UP000321157"/>
    </source>
</evidence>
<evidence type="ECO:0000259" key="4">
    <source>
        <dbReference type="PROSITE" id="PS50042"/>
    </source>
</evidence>
<keyword evidence="2" id="KW-0378">Hydrolase</keyword>
<dbReference type="SUPFAM" id="SSF53474">
    <property type="entry name" value="alpha/beta-Hydrolases"/>
    <property type="match status" value="1"/>
</dbReference>
<feature type="domain" description="Cyclic nucleotide-binding" evidence="4">
    <location>
        <begin position="49"/>
        <end position="106"/>
    </location>
</feature>
<dbReference type="PANTHER" id="PTHR48081">
    <property type="entry name" value="AB HYDROLASE SUPERFAMILY PROTEIN C4A8.06C"/>
    <property type="match status" value="1"/>
</dbReference>
<sequence length="313" mass="34229">MALDSKTKAFLDQLAAMGAPAFHQLTPEENRRAMQNIVPTVTIASEPVGSVQDQFIPVKDGEIKIRIYTPEGEGIFPILVHFHGGGFVFGDLEMVDAPLRAITNAAQCIVVSVDYRLAPEHPFPTAAEDAYSAVKWVAENAYTFGGDPQRIAVAGDSAGGDLAAVVCLMAREQGGPSLCFQVLLYPCTDFSKDYPSSHDFAEGYFLSRKDMKYFEKQYFRTEEEKRSIYASPLLADDLSGLPAALVVTAGYDPLHDEGQAYANRLKDAGVKVKYHCYDDTIHGFLILGGVIDRGKELIEEVASSLQDVFSRVS</sequence>
<dbReference type="PROSITE" id="PS01174">
    <property type="entry name" value="LIPASE_GDXG_SER"/>
    <property type="match status" value="1"/>
</dbReference>
<keyword evidence="6" id="KW-1185">Reference proteome</keyword>
<accession>A0A511VCC0</accession>
<evidence type="ECO:0000256" key="1">
    <source>
        <dbReference type="ARBA" id="ARBA00010515"/>
    </source>
</evidence>
<dbReference type="InterPro" id="IPR000595">
    <property type="entry name" value="cNMP-bd_dom"/>
</dbReference>
<dbReference type="EMBL" id="BJXX01000193">
    <property type="protein sequence ID" value="GEN36504.1"/>
    <property type="molecule type" value="Genomic_DNA"/>
</dbReference>
<evidence type="ECO:0000256" key="3">
    <source>
        <dbReference type="PROSITE-ProRule" id="PRU10038"/>
    </source>
</evidence>
<dbReference type="InterPro" id="IPR029058">
    <property type="entry name" value="AB_hydrolase_fold"/>
</dbReference>
<comment type="caution">
    <text evidence="5">The sequence shown here is derived from an EMBL/GenBank/DDBJ whole genome shotgun (WGS) entry which is preliminary data.</text>
</comment>
<dbReference type="OrthoDB" id="9815425at2"/>
<comment type="similarity">
    <text evidence="1">Belongs to the 'GDXG' lipolytic enzyme family.</text>
</comment>
<dbReference type="Pfam" id="PF07859">
    <property type="entry name" value="Abhydrolase_3"/>
    <property type="match status" value="1"/>
</dbReference>
<gene>
    <name evidence="5" type="ORF">ADA01nite_39640</name>
</gene>
<proteinExistence type="inferred from homology"/>
<dbReference type="AlphaFoldDB" id="A0A511VCC0"/>
<dbReference type="InterPro" id="IPR033140">
    <property type="entry name" value="Lipase_GDXG_put_SER_AS"/>
</dbReference>
<dbReference type="RefSeq" id="WP_146812145.1">
    <property type="nucleotide sequence ID" value="NZ_BJXX01000193.1"/>
</dbReference>
<dbReference type="InterPro" id="IPR050300">
    <property type="entry name" value="GDXG_lipolytic_enzyme"/>
</dbReference>
<dbReference type="InterPro" id="IPR019826">
    <property type="entry name" value="Carboxylesterase_B_AS"/>
</dbReference>
<organism evidence="5 6">
    <name type="scientific">Aneurinibacillus danicus</name>
    <dbReference type="NCBI Taxonomy" id="267746"/>
    <lineage>
        <taxon>Bacteria</taxon>
        <taxon>Bacillati</taxon>
        <taxon>Bacillota</taxon>
        <taxon>Bacilli</taxon>
        <taxon>Bacillales</taxon>
        <taxon>Paenibacillaceae</taxon>
        <taxon>Aneurinibacillus group</taxon>
        <taxon>Aneurinibacillus</taxon>
    </lineage>
</organism>
<reference evidence="5 6" key="1">
    <citation type="submission" date="2019-07" db="EMBL/GenBank/DDBJ databases">
        <title>Whole genome shotgun sequence of Aneurinibacillus danicus NBRC 102444.</title>
        <authorList>
            <person name="Hosoyama A."/>
            <person name="Uohara A."/>
            <person name="Ohji S."/>
            <person name="Ichikawa N."/>
        </authorList>
    </citation>
    <scope>NUCLEOTIDE SEQUENCE [LARGE SCALE GENOMIC DNA]</scope>
    <source>
        <strain evidence="5 6">NBRC 102444</strain>
    </source>
</reference>
<dbReference type="PANTHER" id="PTHR48081:SF8">
    <property type="entry name" value="ALPHA_BETA HYDROLASE FOLD-3 DOMAIN-CONTAINING PROTEIN-RELATED"/>
    <property type="match status" value="1"/>
</dbReference>
<dbReference type="Proteomes" id="UP000321157">
    <property type="component" value="Unassembled WGS sequence"/>
</dbReference>
<dbReference type="PROSITE" id="PS50042">
    <property type="entry name" value="CNMP_BINDING_3"/>
    <property type="match status" value="1"/>
</dbReference>
<dbReference type="GO" id="GO:0016787">
    <property type="term" value="F:hydrolase activity"/>
    <property type="evidence" value="ECO:0007669"/>
    <property type="project" value="UniProtKB-KW"/>
</dbReference>
<dbReference type="FunFam" id="3.40.50.1820:FF:000089">
    <property type="entry name" value="Alpha/beta hydrolase"/>
    <property type="match status" value="1"/>
</dbReference>
<evidence type="ECO:0000313" key="5">
    <source>
        <dbReference type="EMBL" id="GEN36504.1"/>
    </source>
</evidence>
<feature type="active site" evidence="3">
    <location>
        <position position="157"/>
    </location>
</feature>
<name>A0A511VCC0_9BACL</name>
<dbReference type="InterPro" id="IPR013094">
    <property type="entry name" value="AB_hydrolase_3"/>
</dbReference>
<dbReference type="PROSITE" id="PS00122">
    <property type="entry name" value="CARBOXYLESTERASE_B_1"/>
    <property type="match status" value="1"/>
</dbReference>
<evidence type="ECO:0000256" key="2">
    <source>
        <dbReference type="ARBA" id="ARBA00022801"/>
    </source>
</evidence>
<protein>
    <submittedName>
        <fullName evidence="5">Putative lipase/esterase</fullName>
    </submittedName>
</protein>
<dbReference type="Gene3D" id="3.40.50.1820">
    <property type="entry name" value="alpha/beta hydrolase"/>
    <property type="match status" value="1"/>
</dbReference>